<organism evidence="2 3">
    <name type="scientific">Tulasnella calospora MUT 4182</name>
    <dbReference type="NCBI Taxonomy" id="1051891"/>
    <lineage>
        <taxon>Eukaryota</taxon>
        <taxon>Fungi</taxon>
        <taxon>Dikarya</taxon>
        <taxon>Basidiomycota</taxon>
        <taxon>Agaricomycotina</taxon>
        <taxon>Agaricomycetes</taxon>
        <taxon>Cantharellales</taxon>
        <taxon>Tulasnellaceae</taxon>
        <taxon>Tulasnella</taxon>
    </lineage>
</organism>
<dbReference type="HOGENOM" id="CLU_034965_0_0_1"/>
<gene>
    <name evidence="2" type="ORF">M407DRAFT_219444</name>
</gene>
<evidence type="ECO:0000313" key="3">
    <source>
        <dbReference type="Proteomes" id="UP000054248"/>
    </source>
</evidence>
<dbReference type="EMBL" id="KN823152">
    <property type="protein sequence ID" value="KIO21013.1"/>
    <property type="molecule type" value="Genomic_DNA"/>
</dbReference>
<keyword evidence="3" id="KW-1185">Reference proteome</keyword>
<accession>A0A0C3KHQ6</accession>
<reference evidence="2 3" key="1">
    <citation type="submission" date="2014-04" db="EMBL/GenBank/DDBJ databases">
        <authorList>
            <consortium name="DOE Joint Genome Institute"/>
            <person name="Kuo A."/>
            <person name="Girlanda M."/>
            <person name="Perotto S."/>
            <person name="Kohler A."/>
            <person name="Nagy L.G."/>
            <person name="Floudas D."/>
            <person name="Copeland A."/>
            <person name="Barry K.W."/>
            <person name="Cichocki N."/>
            <person name="Veneault-Fourrey C."/>
            <person name="LaButti K."/>
            <person name="Lindquist E.A."/>
            <person name="Lipzen A."/>
            <person name="Lundell T."/>
            <person name="Morin E."/>
            <person name="Murat C."/>
            <person name="Sun H."/>
            <person name="Tunlid A."/>
            <person name="Henrissat B."/>
            <person name="Grigoriev I.V."/>
            <person name="Hibbett D.S."/>
            <person name="Martin F."/>
            <person name="Nordberg H.P."/>
            <person name="Cantor M.N."/>
            <person name="Hua S.X."/>
        </authorList>
    </citation>
    <scope>NUCLEOTIDE SEQUENCE [LARGE SCALE GENOMIC DNA]</scope>
    <source>
        <strain evidence="2 3">MUT 4182</strain>
    </source>
</reference>
<feature type="domain" description="F-box" evidence="1">
    <location>
        <begin position="55"/>
        <end position="107"/>
    </location>
</feature>
<dbReference type="OrthoDB" id="2269034at2759"/>
<name>A0A0C3KHQ6_9AGAM</name>
<proteinExistence type="predicted"/>
<evidence type="ECO:0000259" key="1">
    <source>
        <dbReference type="PROSITE" id="PS50181"/>
    </source>
</evidence>
<evidence type="ECO:0000313" key="2">
    <source>
        <dbReference type="EMBL" id="KIO21013.1"/>
    </source>
</evidence>
<dbReference type="AlphaFoldDB" id="A0A0C3KHQ6"/>
<protein>
    <recommendedName>
        <fullName evidence="1">F-box domain-containing protein</fullName>
    </recommendedName>
</protein>
<dbReference type="PROSITE" id="PS50181">
    <property type="entry name" value="FBOX"/>
    <property type="match status" value="1"/>
</dbReference>
<sequence>MVQPTQSSSELSKQHLVNNNIDSSSPQNPTTFLGIPMRAGESATLGSPPLLKRHSTPIHLLPEEIFLEVVRLCISPDMPLRNRIALTWVCRRWKTILEGAASFWSRISAADGFPCIQKALHLAKGVPLDLVYSDKGHGVSRGTFFNEVGDRIAQWRSLVAEFDGWSTPSPLANLGTIAAPKLVFLQLVNTTVTGNSTIPITLFRGAPAPPSLKNLHITLIPVSVAPLHLSGLKSLTLQGVQTVSTTDILRILVDSPEIQTLHLASLWSLDRPKPQTLHSESAPTLIRLSALCELLLENVPPSVTRYLLSSINTPNLHTLKLICEDSDRITSEILTQDTFHLIPVLATMTTDAQEIDVSLSGYYHYHILVGRLVLGGWMEDPPTNHVRSTVDWICNHLNNHLRNLPVHLSITDSDPEIDYLDSFSSGLRVAKLTLWSDPYHGPRLEEFIPLLSQPTLSSPCGWILPNLEVIDANLILGEGNYDFVDLVRNRYCASIVHGESEPGSEVVAPRPFRELYLSSPLGSPSRYASRISAFMQALHEAGDGIDLYWHGTKWIEG</sequence>
<dbReference type="Proteomes" id="UP000054248">
    <property type="component" value="Unassembled WGS sequence"/>
</dbReference>
<reference evidence="3" key="2">
    <citation type="submission" date="2015-01" db="EMBL/GenBank/DDBJ databases">
        <title>Evolutionary Origins and Diversification of the Mycorrhizal Mutualists.</title>
        <authorList>
            <consortium name="DOE Joint Genome Institute"/>
            <consortium name="Mycorrhizal Genomics Consortium"/>
            <person name="Kohler A."/>
            <person name="Kuo A."/>
            <person name="Nagy L.G."/>
            <person name="Floudas D."/>
            <person name="Copeland A."/>
            <person name="Barry K.W."/>
            <person name="Cichocki N."/>
            <person name="Veneault-Fourrey C."/>
            <person name="LaButti K."/>
            <person name="Lindquist E.A."/>
            <person name="Lipzen A."/>
            <person name="Lundell T."/>
            <person name="Morin E."/>
            <person name="Murat C."/>
            <person name="Riley R."/>
            <person name="Ohm R."/>
            <person name="Sun H."/>
            <person name="Tunlid A."/>
            <person name="Henrissat B."/>
            <person name="Grigoriev I.V."/>
            <person name="Hibbett D.S."/>
            <person name="Martin F."/>
        </authorList>
    </citation>
    <scope>NUCLEOTIDE SEQUENCE [LARGE SCALE GENOMIC DNA]</scope>
    <source>
        <strain evidence="3">MUT 4182</strain>
    </source>
</reference>
<dbReference type="InterPro" id="IPR001810">
    <property type="entry name" value="F-box_dom"/>
</dbReference>